<dbReference type="Proteomes" id="UP000641137">
    <property type="component" value="Unassembled WGS sequence"/>
</dbReference>
<sequence>MTSPSLAIQAALVAQIRALNTAADARVYSVIPQNAAYPYVMVWPGVETPIDEECFDRTETAQQIDVWADSTSYIKTKEVAAAIRAAFHEKPMTIDGHTVDRVRVETINYSDTPPTYRARINLTIDTQPVA</sequence>
<reference evidence="1" key="1">
    <citation type="journal article" date="2014" name="Int. J. Syst. Evol. Microbiol.">
        <title>Complete genome sequence of Corynebacterium casei LMG S-19264T (=DSM 44701T), isolated from a smear-ripened cheese.</title>
        <authorList>
            <consortium name="US DOE Joint Genome Institute (JGI-PGF)"/>
            <person name="Walter F."/>
            <person name="Albersmeier A."/>
            <person name="Kalinowski J."/>
            <person name="Ruckert C."/>
        </authorList>
    </citation>
    <scope>NUCLEOTIDE SEQUENCE</scope>
    <source>
        <strain evidence="1">KCTC 42097</strain>
    </source>
</reference>
<organism evidence="1 2">
    <name type="scientific">Limoniibacter endophyticus</name>
    <dbReference type="NCBI Taxonomy" id="1565040"/>
    <lineage>
        <taxon>Bacteria</taxon>
        <taxon>Pseudomonadati</taxon>
        <taxon>Pseudomonadota</taxon>
        <taxon>Alphaproteobacteria</taxon>
        <taxon>Hyphomicrobiales</taxon>
        <taxon>Bartonellaceae</taxon>
        <taxon>Limoniibacter</taxon>
    </lineage>
</organism>
<name>A0A8J3GFY1_9HYPH</name>
<evidence type="ECO:0000313" key="2">
    <source>
        <dbReference type="Proteomes" id="UP000641137"/>
    </source>
</evidence>
<evidence type="ECO:0000313" key="1">
    <source>
        <dbReference type="EMBL" id="GHC61615.1"/>
    </source>
</evidence>
<gene>
    <name evidence="1" type="ORF">GCM10010136_02270</name>
</gene>
<dbReference type="Gene3D" id="3.30.2000.30">
    <property type="match status" value="1"/>
</dbReference>
<dbReference type="RefSeq" id="WP_189486969.1">
    <property type="nucleotide sequence ID" value="NZ_BMZO01000001.1"/>
</dbReference>
<dbReference type="Pfam" id="PF11367">
    <property type="entry name" value="Tail_completion_gp17"/>
    <property type="match status" value="1"/>
</dbReference>
<accession>A0A8J3GFY1</accession>
<comment type="caution">
    <text evidence="1">The sequence shown here is derived from an EMBL/GenBank/DDBJ whole genome shotgun (WGS) entry which is preliminary data.</text>
</comment>
<reference evidence="1" key="2">
    <citation type="submission" date="2020-09" db="EMBL/GenBank/DDBJ databases">
        <authorList>
            <person name="Sun Q."/>
            <person name="Kim S."/>
        </authorList>
    </citation>
    <scope>NUCLEOTIDE SEQUENCE</scope>
    <source>
        <strain evidence="1">KCTC 42097</strain>
    </source>
</reference>
<dbReference type="EMBL" id="BMZO01000001">
    <property type="protein sequence ID" value="GHC61615.1"/>
    <property type="molecule type" value="Genomic_DNA"/>
</dbReference>
<dbReference type="InterPro" id="IPR053745">
    <property type="entry name" value="Viral_Tail_Comp_sf"/>
</dbReference>
<protein>
    <recommendedName>
        <fullName evidence="3">DUF3168 domain-containing protein</fullName>
    </recommendedName>
</protein>
<dbReference type="AlphaFoldDB" id="A0A8J3GFY1"/>
<dbReference type="InterPro" id="IPR021508">
    <property type="entry name" value="Gp17-like"/>
</dbReference>
<keyword evidence="2" id="KW-1185">Reference proteome</keyword>
<evidence type="ECO:0008006" key="3">
    <source>
        <dbReference type="Google" id="ProtNLM"/>
    </source>
</evidence>
<proteinExistence type="predicted"/>